<accession>A0AAF0ESL7</accession>
<dbReference type="GO" id="GO:0030150">
    <property type="term" value="P:protein import into mitochondrial matrix"/>
    <property type="evidence" value="ECO:0007669"/>
    <property type="project" value="InterPro"/>
</dbReference>
<evidence type="ECO:0000256" key="6">
    <source>
        <dbReference type="ARBA" id="ARBA00022792"/>
    </source>
</evidence>
<evidence type="ECO:0000256" key="3">
    <source>
        <dbReference type="ARBA" id="ARBA00013571"/>
    </source>
</evidence>
<evidence type="ECO:0000256" key="12">
    <source>
        <dbReference type="ARBA" id="ARBA00031407"/>
    </source>
</evidence>
<evidence type="ECO:0000313" key="14">
    <source>
        <dbReference type="Proteomes" id="UP001219933"/>
    </source>
</evidence>
<protein>
    <recommendedName>
        <fullName evidence="4">Mitochondrial import inner membrane translocase subunit TIM16</fullName>
    </recommendedName>
    <alternativeName>
        <fullName evidence="3">Mitochondrial import inner membrane translocase subunit tim16</fullName>
    </alternativeName>
    <alternativeName>
        <fullName evidence="11 12">Presequence translocated-associated motor subunit PAM16</fullName>
    </alternativeName>
</protein>
<dbReference type="Gene3D" id="1.10.287.110">
    <property type="entry name" value="DnaJ domain"/>
    <property type="match status" value="1"/>
</dbReference>
<proteinExistence type="inferred from homology"/>
<dbReference type="PANTHER" id="PTHR12388:SF0">
    <property type="entry name" value="MITOCHONDRIAL IMPORT INNER MEMBRANE TRANSLOCASE SUBUNIT TIM16"/>
    <property type="match status" value="1"/>
</dbReference>
<gene>
    <name evidence="13" type="primary">PAM16</name>
    <name evidence="13" type="ORF">MCUN1_001183</name>
</gene>
<keyword evidence="8" id="KW-0811">Translocation</keyword>
<evidence type="ECO:0000256" key="10">
    <source>
        <dbReference type="ARBA" id="ARBA00023136"/>
    </source>
</evidence>
<dbReference type="Pfam" id="PF03656">
    <property type="entry name" value="Pam16"/>
    <property type="match status" value="1"/>
</dbReference>
<name>A0AAF0ESL7_9BASI</name>
<dbReference type="AlphaFoldDB" id="A0AAF0ESL7"/>
<organism evidence="13 14">
    <name type="scientific">Malassezia cuniculi</name>
    <dbReference type="NCBI Taxonomy" id="948313"/>
    <lineage>
        <taxon>Eukaryota</taxon>
        <taxon>Fungi</taxon>
        <taxon>Dikarya</taxon>
        <taxon>Basidiomycota</taxon>
        <taxon>Ustilaginomycotina</taxon>
        <taxon>Malasseziomycetes</taxon>
        <taxon>Malasseziales</taxon>
        <taxon>Malasseziaceae</taxon>
        <taxon>Malassezia</taxon>
    </lineage>
</organism>
<comment type="subcellular location">
    <subcellularLocation>
        <location evidence="1">Mitochondrion inner membrane</location>
        <topology evidence="1">Peripheral membrane protein</topology>
    </subcellularLocation>
</comment>
<reference evidence="13" key="1">
    <citation type="submission" date="2023-03" db="EMBL/GenBank/DDBJ databases">
        <title>Mating type loci evolution in Malassezia.</title>
        <authorList>
            <person name="Coelho M.A."/>
        </authorList>
    </citation>
    <scope>NUCLEOTIDE SEQUENCE</scope>
    <source>
        <strain evidence="13">CBS 11721</strain>
    </source>
</reference>
<sequence>MIAYTGSRILGRAFVEAGRQAIRNARAAPIEAAAGGATTGAGAVGLNQTHRMTLDEARMILNLKNDVSVEAIERAGGVQDAVREEMIKHYERLFEINAPPAPKGKTGGGQGSFYIQSKVVRARERIEAEWELYKPKDAAAADEATK</sequence>
<dbReference type="Proteomes" id="UP001219933">
    <property type="component" value="Chromosome 2"/>
</dbReference>
<dbReference type="GO" id="GO:0005744">
    <property type="term" value="C:TIM23 mitochondrial import inner membrane translocase complex"/>
    <property type="evidence" value="ECO:0007669"/>
    <property type="project" value="InterPro"/>
</dbReference>
<dbReference type="InterPro" id="IPR005341">
    <property type="entry name" value="Tim16"/>
</dbReference>
<dbReference type="EMBL" id="CP119878">
    <property type="protein sequence ID" value="WFD34344.1"/>
    <property type="molecule type" value="Genomic_DNA"/>
</dbReference>
<evidence type="ECO:0000256" key="1">
    <source>
        <dbReference type="ARBA" id="ARBA00004637"/>
    </source>
</evidence>
<evidence type="ECO:0000256" key="11">
    <source>
        <dbReference type="ARBA" id="ARBA00030422"/>
    </source>
</evidence>
<evidence type="ECO:0000313" key="13">
    <source>
        <dbReference type="EMBL" id="WFD34344.1"/>
    </source>
</evidence>
<keyword evidence="7" id="KW-0653">Protein transport</keyword>
<keyword evidence="5" id="KW-0813">Transport</keyword>
<evidence type="ECO:0000256" key="2">
    <source>
        <dbReference type="ARBA" id="ARBA00008817"/>
    </source>
</evidence>
<keyword evidence="10" id="KW-0472">Membrane</keyword>
<evidence type="ECO:0000256" key="5">
    <source>
        <dbReference type="ARBA" id="ARBA00022448"/>
    </source>
</evidence>
<evidence type="ECO:0000256" key="8">
    <source>
        <dbReference type="ARBA" id="ARBA00023010"/>
    </source>
</evidence>
<evidence type="ECO:0000256" key="7">
    <source>
        <dbReference type="ARBA" id="ARBA00022927"/>
    </source>
</evidence>
<dbReference type="PANTHER" id="PTHR12388">
    <property type="entry name" value="MITOCHONDRIA ASSOCIATED GRANULOCYTE MACROPHAGE CSF SIGNALING MOLECULE"/>
    <property type="match status" value="1"/>
</dbReference>
<dbReference type="InterPro" id="IPR036869">
    <property type="entry name" value="J_dom_sf"/>
</dbReference>
<evidence type="ECO:0000256" key="4">
    <source>
        <dbReference type="ARBA" id="ARBA00020721"/>
    </source>
</evidence>
<keyword evidence="6" id="KW-0999">Mitochondrion inner membrane</keyword>
<keyword evidence="14" id="KW-1185">Reference proteome</keyword>
<comment type="similarity">
    <text evidence="2">Belongs to the TIM16/PAM16 family.</text>
</comment>
<evidence type="ECO:0000256" key="9">
    <source>
        <dbReference type="ARBA" id="ARBA00023128"/>
    </source>
</evidence>
<keyword evidence="9" id="KW-0496">Mitochondrion</keyword>